<evidence type="ECO:0000313" key="3">
    <source>
        <dbReference type="Proteomes" id="UP000327085"/>
    </source>
</evidence>
<dbReference type="InParanoid" id="A0A5E4FUX1"/>
<evidence type="ECO:0000256" key="1">
    <source>
        <dbReference type="SAM" id="Phobius"/>
    </source>
</evidence>
<organism evidence="2 3">
    <name type="scientific">Prunus dulcis</name>
    <name type="common">Almond</name>
    <name type="synonym">Amygdalus dulcis</name>
    <dbReference type="NCBI Taxonomy" id="3755"/>
    <lineage>
        <taxon>Eukaryota</taxon>
        <taxon>Viridiplantae</taxon>
        <taxon>Streptophyta</taxon>
        <taxon>Embryophyta</taxon>
        <taxon>Tracheophyta</taxon>
        <taxon>Spermatophyta</taxon>
        <taxon>Magnoliopsida</taxon>
        <taxon>eudicotyledons</taxon>
        <taxon>Gunneridae</taxon>
        <taxon>Pentapetalae</taxon>
        <taxon>rosids</taxon>
        <taxon>fabids</taxon>
        <taxon>Rosales</taxon>
        <taxon>Rosaceae</taxon>
        <taxon>Amygdaloideae</taxon>
        <taxon>Amygdaleae</taxon>
        <taxon>Prunus</taxon>
    </lineage>
</organism>
<dbReference type="Proteomes" id="UP000327085">
    <property type="component" value="Chromosome 1"/>
</dbReference>
<protein>
    <submittedName>
        <fullName evidence="2">PREDICTED: PRUPE_1G162400 partial</fullName>
    </submittedName>
</protein>
<feature type="transmembrane region" description="Helical" evidence="1">
    <location>
        <begin position="42"/>
        <end position="62"/>
    </location>
</feature>
<dbReference type="Gramene" id="VVA31259">
    <property type="protein sequence ID" value="VVA31259"/>
    <property type="gene ID" value="Prudul26B018463"/>
</dbReference>
<gene>
    <name evidence="2" type="ORF">ALMOND_2B018463</name>
</gene>
<keyword evidence="1" id="KW-0472">Membrane</keyword>
<keyword evidence="1" id="KW-1133">Transmembrane helix</keyword>
<reference evidence="3" key="1">
    <citation type="journal article" date="2020" name="Plant J.">
        <title>Transposons played a major role in the diversification between the closely related almond and peach genomes: results from the almond genome sequence.</title>
        <authorList>
            <person name="Alioto T."/>
            <person name="Alexiou K.G."/>
            <person name="Bardil A."/>
            <person name="Barteri F."/>
            <person name="Castanera R."/>
            <person name="Cruz F."/>
            <person name="Dhingra A."/>
            <person name="Duval H."/>
            <person name="Fernandez I Marti A."/>
            <person name="Frias L."/>
            <person name="Galan B."/>
            <person name="Garcia J.L."/>
            <person name="Howad W."/>
            <person name="Gomez-Garrido J."/>
            <person name="Gut M."/>
            <person name="Julca I."/>
            <person name="Morata J."/>
            <person name="Puigdomenech P."/>
            <person name="Ribeca P."/>
            <person name="Rubio Cabetas M.J."/>
            <person name="Vlasova A."/>
            <person name="Wirthensohn M."/>
            <person name="Garcia-Mas J."/>
            <person name="Gabaldon T."/>
            <person name="Casacuberta J.M."/>
            <person name="Arus P."/>
        </authorList>
    </citation>
    <scope>NUCLEOTIDE SEQUENCE [LARGE SCALE GENOMIC DNA]</scope>
    <source>
        <strain evidence="3">cv. Texas</strain>
    </source>
</reference>
<dbReference type="EMBL" id="CABIKO010000210">
    <property type="protein sequence ID" value="VVA31259.1"/>
    <property type="molecule type" value="Genomic_DNA"/>
</dbReference>
<dbReference type="AlphaFoldDB" id="A0A5E4FUX1"/>
<keyword evidence="1" id="KW-0812">Transmembrane</keyword>
<sequence length="134" mass="15113">METSSMGWVKLNFDGSVVIMWLPLVLLSVTLTAMSYSLELRTLVTTLFQWLNVWLFVMALLMRSIEGIKLLSSFCGDLSSNHIYRETNFTADAVANLGHGLNHSKLWEWGLPLNCSVPFFFDLFGPACPRGFCL</sequence>
<accession>A0A5E4FUX1</accession>
<name>A0A5E4FUX1_PRUDU</name>
<proteinExistence type="predicted"/>
<feature type="transmembrane region" description="Helical" evidence="1">
    <location>
        <begin position="12"/>
        <end position="36"/>
    </location>
</feature>
<evidence type="ECO:0000313" key="2">
    <source>
        <dbReference type="EMBL" id="VVA31259.1"/>
    </source>
</evidence>